<sequence length="97" mass="10304">MKFTGAICIALVIVLVSSLDLTSAAVEEEIKVACVVTELIPCLESSIIGVHPYPECCVTLKAQQSCLCGYIQNPVYGGFFKNAHSVFTGCGVPYPTC</sequence>
<evidence type="ECO:0000259" key="4">
    <source>
        <dbReference type="Pfam" id="PF00234"/>
    </source>
</evidence>
<evidence type="ECO:0000313" key="6">
    <source>
        <dbReference type="EMBL" id="CDY12875.1"/>
    </source>
</evidence>
<evidence type="ECO:0000256" key="2">
    <source>
        <dbReference type="ARBA" id="ARBA00023121"/>
    </source>
</evidence>
<dbReference type="InterPro" id="IPR036312">
    <property type="entry name" value="Bifun_inhib/LTP/seed_sf"/>
</dbReference>
<dbReference type="EMBL" id="HG994363">
    <property type="protein sequence ID" value="CAF2040292.1"/>
    <property type="molecule type" value="Genomic_DNA"/>
</dbReference>
<dbReference type="OMA" id="CICAYLE"/>
<feature type="domain" description="Bifunctional inhibitor/plant lipid transfer protein/seed storage helical" evidence="4">
    <location>
        <begin position="37"/>
        <end position="97"/>
    </location>
</feature>
<keyword evidence="2" id="KW-0446">Lipid-binding</keyword>
<dbReference type="InterPro" id="IPR016140">
    <property type="entry name" value="Bifunc_inhib/LTP/seed_store"/>
</dbReference>
<keyword evidence="1" id="KW-0813">Transport</keyword>
<dbReference type="PANTHER" id="PTHR33214:SF42">
    <property type="entry name" value="GENOME ASSEMBLY, CHROMOSOME: A09"/>
    <property type="match status" value="1"/>
</dbReference>
<proteinExistence type="predicted"/>
<dbReference type="Pfam" id="PF00234">
    <property type="entry name" value="Tryp_alpha_amyl"/>
    <property type="match status" value="1"/>
</dbReference>
<dbReference type="EMBL" id="LK032028">
    <property type="protein sequence ID" value="CDY12875.1"/>
    <property type="molecule type" value="Genomic_DNA"/>
</dbReference>
<dbReference type="Proteomes" id="UP001295469">
    <property type="component" value="Chromosome A09"/>
</dbReference>
<protein>
    <submittedName>
        <fullName evidence="5">(rape) hypothetical protein</fullName>
    </submittedName>
    <submittedName>
        <fullName evidence="6">BnaA09g13990D protein</fullName>
    </submittedName>
</protein>
<evidence type="ECO:0000313" key="5">
    <source>
        <dbReference type="EMBL" id="CAF2040292.1"/>
    </source>
</evidence>
<dbReference type="SUPFAM" id="SSF47699">
    <property type="entry name" value="Bifunctional inhibitor/lipid-transfer protein/seed storage 2S albumin"/>
    <property type="match status" value="1"/>
</dbReference>
<dbReference type="STRING" id="3708.A0A078FER5"/>
<dbReference type="GO" id="GO:0008289">
    <property type="term" value="F:lipid binding"/>
    <property type="evidence" value="ECO:0007669"/>
    <property type="project" value="UniProtKB-KW"/>
</dbReference>
<dbReference type="GO" id="GO:0006869">
    <property type="term" value="P:lipid transport"/>
    <property type="evidence" value="ECO:0007669"/>
    <property type="project" value="InterPro"/>
</dbReference>
<keyword evidence="3" id="KW-0732">Signal</keyword>
<gene>
    <name evidence="6" type="primary">BnaA09g13990D</name>
    <name evidence="5" type="ORF">DARMORV10_A09P16990.1</name>
    <name evidence="6" type="ORF">GSBRNA2T00070532001</name>
</gene>
<dbReference type="AlphaFoldDB" id="A0A078FER5"/>
<feature type="chain" id="PRO_5040665284" evidence="3">
    <location>
        <begin position="25"/>
        <end position="97"/>
    </location>
</feature>
<feature type="signal peptide" evidence="3">
    <location>
        <begin position="1"/>
        <end position="24"/>
    </location>
</feature>
<organism evidence="6 7">
    <name type="scientific">Brassica napus</name>
    <name type="common">Rape</name>
    <dbReference type="NCBI Taxonomy" id="3708"/>
    <lineage>
        <taxon>Eukaryota</taxon>
        <taxon>Viridiplantae</taxon>
        <taxon>Streptophyta</taxon>
        <taxon>Embryophyta</taxon>
        <taxon>Tracheophyta</taxon>
        <taxon>Spermatophyta</taxon>
        <taxon>Magnoliopsida</taxon>
        <taxon>eudicotyledons</taxon>
        <taxon>Gunneridae</taxon>
        <taxon>Pentapetalae</taxon>
        <taxon>rosids</taxon>
        <taxon>malvids</taxon>
        <taxon>Brassicales</taxon>
        <taxon>Brassicaceae</taxon>
        <taxon>Brassiceae</taxon>
        <taxon>Brassica</taxon>
    </lineage>
</organism>
<evidence type="ECO:0000256" key="1">
    <source>
        <dbReference type="ARBA" id="ARBA00022448"/>
    </source>
</evidence>
<reference evidence="6" key="2">
    <citation type="submission" date="2014-06" db="EMBL/GenBank/DDBJ databases">
        <authorList>
            <person name="Genoscope - CEA"/>
        </authorList>
    </citation>
    <scope>NUCLEOTIDE SEQUENCE</scope>
</reference>
<dbReference type="SMR" id="A0A078FER5"/>
<dbReference type="PaxDb" id="3708-A0A078FER5"/>
<accession>A0A078FER5</accession>
<reference evidence="6 7" key="1">
    <citation type="journal article" date="2014" name="Science">
        <title>Plant genetics. Early allopolyploid evolution in the post-Neolithic Brassica napus oilseed genome.</title>
        <authorList>
            <person name="Chalhoub B."/>
            <person name="Denoeud F."/>
            <person name="Liu S."/>
            <person name="Parkin I.A."/>
            <person name="Tang H."/>
            <person name="Wang X."/>
            <person name="Chiquet J."/>
            <person name="Belcram H."/>
            <person name="Tong C."/>
            <person name="Samans B."/>
            <person name="Correa M."/>
            <person name="Da Silva C."/>
            <person name="Just J."/>
            <person name="Falentin C."/>
            <person name="Koh C.S."/>
            <person name="Le Clainche I."/>
            <person name="Bernard M."/>
            <person name="Bento P."/>
            <person name="Noel B."/>
            <person name="Labadie K."/>
            <person name="Alberti A."/>
            <person name="Charles M."/>
            <person name="Arnaud D."/>
            <person name="Guo H."/>
            <person name="Daviaud C."/>
            <person name="Alamery S."/>
            <person name="Jabbari K."/>
            <person name="Zhao M."/>
            <person name="Edger P.P."/>
            <person name="Chelaifa H."/>
            <person name="Tack D."/>
            <person name="Lassalle G."/>
            <person name="Mestiri I."/>
            <person name="Schnel N."/>
            <person name="Le Paslier M.C."/>
            <person name="Fan G."/>
            <person name="Renault V."/>
            <person name="Bayer P.E."/>
            <person name="Golicz A.A."/>
            <person name="Manoli S."/>
            <person name="Lee T.H."/>
            <person name="Thi V.H."/>
            <person name="Chalabi S."/>
            <person name="Hu Q."/>
            <person name="Fan C."/>
            <person name="Tollenaere R."/>
            <person name="Lu Y."/>
            <person name="Battail C."/>
            <person name="Shen J."/>
            <person name="Sidebottom C.H."/>
            <person name="Wang X."/>
            <person name="Canaguier A."/>
            <person name="Chauveau A."/>
            <person name="Berard A."/>
            <person name="Deniot G."/>
            <person name="Guan M."/>
            <person name="Liu Z."/>
            <person name="Sun F."/>
            <person name="Lim Y.P."/>
            <person name="Lyons E."/>
            <person name="Town C.D."/>
            <person name="Bancroft I."/>
            <person name="Wang X."/>
            <person name="Meng J."/>
            <person name="Ma J."/>
            <person name="Pires J.C."/>
            <person name="King G.J."/>
            <person name="Brunel D."/>
            <person name="Delourme R."/>
            <person name="Renard M."/>
            <person name="Aury J.M."/>
            <person name="Adams K.L."/>
            <person name="Batley J."/>
            <person name="Snowdon R.J."/>
            <person name="Tost J."/>
            <person name="Edwards D."/>
            <person name="Zhou Y."/>
            <person name="Hua W."/>
            <person name="Sharpe A.G."/>
            <person name="Paterson A.H."/>
            <person name="Guan C."/>
            <person name="Wincker P."/>
        </authorList>
    </citation>
    <scope>NUCLEOTIDE SEQUENCE [LARGE SCALE GENOMIC DNA]</scope>
    <source>
        <strain evidence="7">cv. Darmor-bzh</strain>
    </source>
</reference>
<dbReference type="PANTHER" id="PTHR33214">
    <property type="entry name" value="BIFUNCTIONAL INHIBITOR/LIPID-TRANSFER PROTEIN/SEED STORAGE 2S ALBUMIN SUPERFAMILY PROTEIN"/>
    <property type="match status" value="1"/>
</dbReference>
<reference evidence="5" key="3">
    <citation type="submission" date="2021-01" db="EMBL/GenBank/DDBJ databases">
        <authorList>
            <consortium name="Genoscope - CEA"/>
            <person name="William W."/>
        </authorList>
    </citation>
    <scope>NUCLEOTIDE SEQUENCE</scope>
</reference>
<name>A0A078FER5_BRANA</name>
<dbReference type="Proteomes" id="UP000028999">
    <property type="component" value="Unassembled WGS sequence"/>
</dbReference>
<keyword evidence="7" id="KW-1185">Reference proteome</keyword>
<dbReference type="InterPro" id="IPR033872">
    <property type="entry name" value="nsLTP2"/>
</dbReference>
<evidence type="ECO:0000256" key="3">
    <source>
        <dbReference type="SAM" id="SignalP"/>
    </source>
</evidence>
<evidence type="ECO:0000313" key="7">
    <source>
        <dbReference type="Proteomes" id="UP000028999"/>
    </source>
</evidence>
<dbReference type="Gramene" id="CDY12875">
    <property type="protein sequence ID" value="CDY12875"/>
    <property type="gene ID" value="GSBRNA2T00070532001"/>
</dbReference>
<dbReference type="Gene3D" id="1.10.110.10">
    <property type="entry name" value="Plant lipid-transfer and hydrophobic proteins"/>
    <property type="match status" value="1"/>
</dbReference>